<name>A0A0E2HH08_9FIRM</name>
<dbReference type="HOGENOM" id="CLU_121334_2_1_9"/>
<comment type="subcellular location">
    <subcellularLocation>
        <location evidence="1">Membrane</location>
        <topology evidence="1">Multi-pass membrane protein</topology>
    </subcellularLocation>
</comment>
<dbReference type="InterPro" id="IPR005133">
    <property type="entry name" value="PhaG_MnhG_YufB"/>
</dbReference>
<dbReference type="GO" id="GO:0015385">
    <property type="term" value="F:sodium:proton antiporter activity"/>
    <property type="evidence" value="ECO:0007669"/>
    <property type="project" value="TreeGrafter"/>
</dbReference>
<comment type="caution">
    <text evidence="4">The sequence shown here is derived from an EMBL/GenBank/DDBJ whole genome shotgun (WGS) entry which is preliminary data.</text>
</comment>
<dbReference type="GeneID" id="57963500"/>
<proteinExistence type="inferred from homology"/>
<keyword evidence="3" id="KW-1133">Transmembrane helix</keyword>
<comment type="similarity">
    <text evidence="2">Belongs to the CPA3 antiporters (TC 2.A.63) subunit G family.</text>
</comment>
<dbReference type="Proteomes" id="UP000013085">
    <property type="component" value="Unassembled WGS sequence"/>
</dbReference>
<organism evidence="4 5">
    <name type="scientific">[Clostridium] clostridioforme 90A8</name>
    <dbReference type="NCBI Taxonomy" id="999408"/>
    <lineage>
        <taxon>Bacteria</taxon>
        <taxon>Bacillati</taxon>
        <taxon>Bacillota</taxon>
        <taxon>Clostridia</taxon>
        <taxon>Lachnospirales</taxon>
        <taxon>Lachnospiraceae</taxon>
        <taxon>Enterocloster</taxon>
    </lineage>
</organism>
<dbReference type="PANTHER" id="PTHR34703:SF1">
    <property type="entry name" value="ANTIPORTER SUBUNIT MNHG2-RELATED"/>
    <property type="match status" value="1"/>
</dbReference>
<dbReference type="AlphaFoldDB" id="A0A0E2HH08"/>
<dbReference type="PANTHER" id="PTHR34703">
    <property type="entry name" value="ANTIPORTER SUBUNIT MNHG2-RELATED"/>
    <property type="match status" value="1"/>
</dbReference>
<keyword evidence="3" id="KW-0812">Transmembrane</keyword>
<dbReference type="PATRIC" id="fig|999408.3.peg.65"/>
<evidence type="ECO:0000256" key="3">
    <source>
        <dbReference type="SAM" id="Phobius"/>
    </source>
</evidence>
<evidence type="ECO:0000313" key="5">
    <source>
        <dbReference type="Proteomes" id="UP000013085"/>
    </source>
</evidence>
<dbReference type="Pfam" id="PF03334">
    <property type="entry name" value="PhaG_MnhG_YufB"/>
    <property type="match status" value="1"/>
</dbReference>
<protein>
    <submittedName>
        <fullName evidence="4">Monovalent cation/proton antiporter, MnhG/PhaG subunit</fullName>
    </submittedName>
</protein>
<evidence type="ECO:0000313" key="4">
    <source>
        <dbReference type="EMBL" id="ENZ20133.1"/>
    </source>
</evidence>
<feature type="transmembrane region" description="Helical" evidence="3">
    <location>
        <begin position="6"/>
        <end position="25"/>
    </location>
</feature>
<gene>
    <name evidence="4" type="ORF">HMPREF1090_00062</name>
</gene>
<evidence type="ECO:0000256" key="2">
    <source>
        <dbReference type="ARBA" id="ARBA00008404"/>
    </source>
</evidence>
<accession>A0A0E2HH08</accession>
<reference evidence="4 5" key="1">
    <citation type="submission" date="2013-01" db="EMBL/GenBank/DDBJ databases">
        <title>The Genome Sequence of Clostridium clostridioforme 90A8.</title>
        <authorList>
            <consortium name="The Broad Institute Genome Sequencing Platform"/>
            <person name="Earl A."/>
            <person name="Ward D."/>
            <person name="Feldgarden M."/>
            <person name="Gevers D."/>
            <person name="Courvalin P."/>
            <person name="Lambert T."/>
            <person name="Walker B."/>
            <person name="Young S.K."/>
            <person name="Zeng Q."/>
            <person name="Gargeya S."/>
            <person name="Fitzgerald M."/>
            <person name="Haas B."/>
            <person name="Abouelleil A."/>
            <person name="Alvarado L."/>
            <person name="Arachchi H.M."/>
            <person name="Berlin A.M."/>
            <person name="Chapman S.B."/>
            <person name="Dewar J."/>
            <person name="Goldberg J."/>
            <person name="Griggs A."/>
            <person name="Gujja S."/>
            <person name="Hansen M."/>
            <person name="Howarth C."/>
            <person name="Imamovic A."/>
            <person name="Larimer J."/>
            <person name="McCowan C."/>
            <person name="Murphy C."/>
            <person name="Neiman D."/>
            <person name="Pearson M."/>
            <person name="Priest M."/>
            <person name="Roberts A."/>
            <person name="Saif S."/>
            <person name="Shea T."/>
            <person name="Sisk P."/>
            <person name="Sykes S."/>
            <person name="Wortman J."/>
            <person name="Nusbaum C."/>
            <person name="Birren B."/>
        </authorList>
    </citation>
    <scope>NUCLEOTIDE SEQUENCE [LARGE SCALE GENOMIC DNA]</scope>
    <source>
        <strain evidence="4 5">90A8</strain>
    </source>
</reference>
<keyword evidence="3" id="KW-0472">Membrane</keyword>
<dbReference type="RefSeq" id="WP_002585928.1">
    <property type="nucleotide sequence ID" value="NZ_KB850976.1"/>
</dbReference>
<sequence length="106" mass="11234">MGLVIGGIFIILGVFVLCVATFGIFRFEYALNRIHVAAKCDTLGSMLILAGLMISNGWNMESAKIGLILLFIWIGNPAASHMVARAEAGSNPDLGKECGVSEYEGG</sequence>
<evidence type="ECO:0000256" key="1">
    <source>
        <dbReference type="ARBA" id="ARBA00004141"/>
    </source>
</evidence>
<dbReference type="EMBL" id="AGYR01000001">
    <property type="protein sequence ID" value="ENZ20133.1"/>
    <property type="molecule type" value="Genomic_DNA"/>
</dbReference>